<accession>A0A4R6REH3</accession>
<evidence type="ECO:0000313" key="3">
    <source>
        <dbReference type="EMBL" id="TDP84711.1"/>
    </source>
</evidence>
<gene>
    <name evidence="3" type="ORF">EV672_103282</name>
</gene>
<dbReference type="GO" id="GO:0006574">
    <property type="term" value="P:L-valine catabolic process"/>
    <property type="evidence" value="ECO:0007669"/>
    <property type="project" value="TreeGrafter"/>
</dbReference>
<protein>
    <submittedName>
        <fullName evidence="3">Enoyl-CoA hydratase/isomerase-like protein</fullName>
    </submittedName>
</protein>
<dbReference type="InterPro" id="IPR045004">
    <property type="entry name" value="ECH_dom"/>
</dbReference>
<dbReference type="PANTHER" id="PTHR43176:SF6">
    <property type="entry name" value="3-HYDROXYISOBUTYRYL-COA HYDROLASE"/>
    <property type="match status" value="1"/>
</dbReference>
<dbReference type="EMBL" id="SNXW01000003">
    <property type="protein sequence ID" value="TDP84711.1"/>
    <property type="molecule type" value="Genomic_DNA"/>
</dbReference>
<dbReference type="RefSeq" id="WP_133607916.1">
    <property type="nucleotide sequence ID" value="NZ_SNXW01000003.1"/>
</dbReference>
<evidence type="ECO:0000259" key="2">
    <source>
        <dbReference type="Pfam" id="PF16113"/>
    </source>
</evidence>
<name>A0A4R6REH3_9BURK</name>
<dbReference type="Pfam" id="PF16113">
    <property type="entry name" value="ECH_2"/>
    <property type="match status" value="1"/>
</dbReference>
<reference evidence="3 4" key="1">
    <citation type="submission" date="2019-03" db="EMBL/GenBank/DDBJ databases">
        <title>Genomic Encyclopedia of Type Strains, Phase IV (KMG-IV): sequencing the most valuable type-strain genomes for metagenomic binning, comparative biology and taxonomic classification.</title>
        <authorList>
            <person name="Goeker M."/>
        </authorList>
    </citation>
    <scope>NUCLEOTIDE SEQUENCE [LARGE SCALE GENOMIC DNA]</scope>
    <source>
        <strain evidence="3 4">DSM 11901</strain>
    </source>
</reference>
<dbReference type="InterPro" id="IPR032259">
    <property type="entry name" value="HIBYL-CoA-H"/>
</dbReference>
<feature type="domain" description="Enoyl-CoA hydratase/isomerase" evidence="2">
    <location>
        <begin position="19"/>
        <end position="366"/>
    </location>
</feature>
<dbReference type="NCBIfam" id="NF004127">
    <property type="entry name" value="PRK05617.1"/>
    <property type="match status" value="1"/>
</dbReference>
<dbReference type="InterPro" id="IPR029045">
    <property type="entry name" value="ClpP/crotonase-like_dom_sf"/>
</dbReference>
<dbReference type="GO" id="GO:0016853">
    <property type="term" value="F:isomerase activity"/>
    <property type="evidence" value="ECO:0007669"/>
    <property type="project" value="UniProtKB-KW"/>
</dbReference>
<organism evidence="3 4">
    <name type="scientific">Aquabacterium commune</name>
    <dbReference type="NCBI Taxonomy" id="70586"/>
    <lineage>
        <taxon>Bacteria</taxon>
        <taxon>Pseudomonadati</taxon>
        <taxon>Pseudomonadota</taxon>
        <taxon>Betaproteobacteria</taxon>
        <taxon>Burkholderiales</taxon>
        <taxon>Aquabacterium</taxon>
    </lineage>
</organism>
<dbReference type="GO" id="GO:0003860">
    <property type="term" value="F:3-hydroxyisobutyryl-CoA hydrolase activity"/>
    <property type="evidence" value="ECO:0007669"/>
    <property type="project" value="InterPro"/>
</dbReference>
<evidence type="ECO:0000256" key="1">
    <source>
        <dbReference type="ARBA" id="ARBA00022801"/>
    </source>
</evidence>
<dbReference type="AlphaFoldDB" id="A0A4R6REH3"/>
<dbReference type="PANTHER" id="PTHR43176">
    <property type="entry name" value="3-HYDROXYISOBUTYRYL-COA HYDROLASE-RELATED"/>
    <property type="match status" value="1"/>
</dbReference>
<dbReference type="Proteomes" id="UP000294593">
    <property type="component" value="Unassembled WGS sequence"/>
</dbReference>
<dbReference type="SUPFAM" id="SSF52096">
    <property type="entry name" value="ClpP/crotonase"/>
    <property type="match status" value="1"/>
</dbReference>
<dbReference type="Gene3D" id="3.90.226.10">
    <property type="entry name" value="2-enoyl-CoA Hydratase, Chain A, domain 1"/>
    <property type="match status" value="1"/>
</dbReference>
<sequence>MSPVGVSSPILTEVVGGLGVITLHRPQALNALSLEMVRELTVVLRGWAQDRAVHGVLLRGSAREPGAGKHPVTHFCAGGDIRFMLEAARAGNPEVEDFFTEEYALDHLIHAHPKPTIAWMEGVTMGGGMGLAQGCRLRVATETLRMAMPETRIGLFPDVGGGYFLSRCAGALGEYLGVVGPHLHVTDALSVGLADVHARAASLSDLLQGLRGNPVASGDALMARVQAHVAAHGLDQLPAATVTARLEAIDRHFSLHTLVDVHASLQADNSDWARATLSHMAGNSPLMMAVTLAQVRRARSMPLADVFRMERTLVRNAFKPRDTGGQVRCAEVLEGVQALVVDKGRAALWHPARIADVDAAEVEGFFHQVWPPAAHPLRDL</sequence>
<dbReference type="CDD" id="cd06558">
    <property type="entry name" value="crotonase-like"/>
    <property type="match status" value="1"/>
</dbReference>
<keyword evidence="4" id="KW-1185">Reference proteome</keyword>
<proteinExistence type="predicted"/>
<keyword evidence="1" id="KW-0378">Hydrolase</keyword>
<comment type="caution">
    <text evidence="3">The sequence shown here is derived from an EMBL/GenBank/DDBJ whole genome shotgun (WGS) entry which is preliminary data.</text>
</comment>
<keyword evidence="3" id="KW-0413">Isomerase</keyword>
<evidence type="ECO:0000313" key="4">
    <source>
        <dbReference type="Proteomes" id="UP000294593"/>
    </source>
</evidence>
<dbReference type="OrthoDB" id="9790967at2"/>